<name>A0AAE0VUC7_9BIVA</name>
<keyword evidence="1" id="KW-0472">Membrane</keyword>
<keyword evidence="1" id="KW-1133">Transmembrane helix</keyword>
<dbReference type="EMBL" id="JAEAOA010000796">
    <property type="protein sequence ID" value="KAK3591013.1"/>
    <property type="molecule type" value="Genomic_DNA"/>
</dbReference>
<keyword evidence="3" id="KW-1185">Reference proteome</keyword>
<feature type="transmembrane region" description="Helical" evidence="1">
    <location>
        <begin position="40"/>
        <end position="63"/>
    </location>
</feature>
<comment type="caution">
    <text evidence="2">The sequence shown here is derived from an EMBL/GenBank/DDBJ whole genome shotgun (WGS) entry which is preliminary data.</text>
</comment>
<evidence type="ECO:0000256" key="1">
    <source>
        <dbReference type="SAM" id="Phobius"/>
    </source>
</evidence>
<accession>A0AAE0VUC7</accession>
<dbReference type="AlphaFoldDB" id="A0AAE0VUC7"/>
<protein>
    <submittedName>
        <fullName evidence="2">Uncharacterized protein</fullName>
    </submittedName>
</protein>
<reference evidence="2" key="3">
    <citation type="submission" date="2023-05" db="EMBL/GenBank/DDBJ databases">
        <authorList>
            <person name="Smith C.H."/>
        </authorList>
    </citation>
    <scope>NUCLEOTIDE SEQUENCE</scope>
    <source>
        <strain evidence="2">CHS0354</strain>
        <tissue evidence="2">Mantle</tissue>
    </source>
</reference>
<evidence type="ECO:0000313" key="2">
    <source>
        <dbReference type="EMBL" id="KAK3591013.1"/>
    </source>
</evidence>
<gene>
    <name evidence="2" type="ORF">CHS0354_013073</name>
</gene>
<evidence type="ECO:0000313" key="3">
    <source>
        <dbReference type="Proteomes" id="UP001195483"/>
    </source>
</evidence>
<dbReference type="Proteomes" id="UP001195483">
    <property type="component" value="Unassembled WGS sequence"/>
</dbReference>
<keyword evidence="1" id="KW-0812">Transmembrane</keyword>
<reference evidence="2" key="2">
    <citation type="journal article" date="2021" name="Genome Biol. Evol.">
        <title>Developing a high-quality reference genome for a parasitic bivalve with doubly uniparental inheritance (Bivalvia: Unionida).</title>
        <authorList>
            <person name="Smith C.H."/>
        </authorList>
    </citation>
    <scope>NUCLEOTIDE SEQUENCE</scope>
    <source>
        <strain evidence="2">CHS0354</strain>
        <tissue evidence="2">Mantle</tissue>
    </source>
</reference>
<feature type="transmembrane region" description="Helical" evidence="1">
    <location>
        <begin position="12"/>
        <end position="34"/>
    </location>
</feature>
<reference evidence="2" key="1">
    <citation type="journal article" date="2021" name="Genome Biol. Evol.">
        <title>A High-Quality Reference Genome for a Parasitic Bivalve with Doubly Uniparental Inheritance (Bivalvia: Unionida).</title>
        <authorList>
            <person name="Smith C.H."/>
        </authorList>
    </citation>
    <scope>NUCLEOTIDE SEQUENCE</scope>
    <source>
        <strain evidence="2">CHS0354</strain>
    </source>
</reference>
<proteinExistence type="predicted"/>
<organism evidence="2 3">
    <name type="scientific">Potamilus streckersoni</name>
    <dbReference type="NCBI Taxonomy" id="2493646"/>
    <lineage>
        <taxon>Eukaryota</taxon>
        <taxon>Metazoa</taxon>
        <taxon>Spiralia</taxon>
        <taxon>Lophotrochozoa</taxon>
        <taxon>Mollusca</taxon>
        <taxon>Bivalvia</taxon>
        <taxon>Autobranchia</taxon>
        <taxon>Heteroconchia</taxon>
        <taxon>Palaeoheterodonta</taxon>
        <taxon>Unionida</taxon>
        <taxon>Unionoidea</taxon>
        <taxon>Unionidae</taxon>
        <taxon>Ambleminae</taxon>
        <taxon>Lampsilini</taxon>
        <taxon>Potamilus</taxon>
    </lineage>
</organism>
<sequence>MALINLEYVRKIYFCTFLGHNFYLRCFCTIIHFANVFTQYLKGLTLLGMVTNLVLSIKCFLPFPNGRLSKTKRNRIGLSFKKMNFFQKSTHESFLPFLIVIYAFTANQCNLYGKFRNQAKCFKKMPPIW</sequence>